<accession>A0A5C8NKC1</accession>
<keyword evidence="2 9" id="KW-0808">Transferase</keyword>
<dbReference type="SUPFAM" id="SSF53448">
    <property type="entry name" value="Nucleotide-diphospho-sugar transferases"/>
    <property type="match status" value="1"/>
</dbReference>
<keyword evidence="4" id="KW-0547">Nucleotide-binding</keyword>
<gene>
    <name evidence="9" type="ORF">FHP06_08995</name>
</gene>
<dbReference type="PANTHER" id="PTHR19136">
    <property type="entry name" value="MOLYBDENUM COFACTOR GUANYLYLTRANSFERASE"/>
    <property type="match status" value="1"/>
</dbReference>
<dbReference type="GO" id="GO:0046872">
    <property type="term" value="F:metal ion binding"/>
    <property type="evidence" value="ECO:0007669"/>
    <property type="project" value="UniProtKB-KW"/>
</dbReference>
<evidence type="ECO:0000259" key="8">
    <source>
        <dbReference type="Pfam" id="PF12804"/>
    </source>
</evidence>
<keyword evidence="6" id="KW-0342">GTP-binding</keyword>
<keyword evidence="7" id="KW-0501">Molybdenum cofactor biosynthesis</keyword>
<keyword evidence="5" id="KW-0460">Magnesium</keyword>
<sequence length="190" mass="19834">MLDLSGVAWDAIVLAGGRASRLGGADKMSVEIDGRTLMQRTLDAVSGADRVILVGDVDVPGVTVVQEEPRYAGPVAAVGTGLAEATADWVLVVAGDHPFLADAVEPLLAARSGDGGIAVGPDGRRQNLMVMAATSALRSSLESQDDLVDLPFRTILEPLALTEIAVPERATVDVDTWHDLKKAEGVARDE</sequence>
<evidence type="ECO:0000256" key="4">
    <source>
        <dbReference type="ARBA" id="ARBA00022741"/>
    </source>
</evidence>
<dbReference type="OrthoDB" id="4408226at2"/>
<keyword evidence="3" id="KW-0479">Metal-binding</keyword>
<dbReference type="InterPro" id="IPR025877">
    <property type="entry name" value="MobA-like_NTP_Trfase"/>
</dbReference>
<dbReference type="GO" id="GO:0005525">
    <property type="term" value="F:GTP binding"/>
    <property type="evidence" value="ECO:0007669"/>
    <property type="project" value="UniProtKB-KW"/>
</dbReference>
<organism evidence="9 10">
    <name type="scientific">Aeromicrobium terrae</name>
    <dbReference type="NCBI Taxonomy" id="2498846"/>
    <lineage>
        <taxon>Bacteria</taxon>
        <taxon>Bacillati</taxon>
        <taxon>Actinomycetota</taxon>
        <taxon>Actinomycetes</taxon>
        <taxon>Propionibacteriales</taxon>
        <taxon>Nocardioidaceae</taxon>
        <taxon>Aeromicrobium</taxon>
    </lineage>
</organism>
<dbReference type="PANTHER" id="PTHR19136:SF81">
    <property type="entry name" value="MOLYBDENUM COFACTOR GUANYLYLTRANSFERASE"/>
    <property type="match status" value="1"/>
</dbReference>
<keyword evidence="9" id="KW-0548">Nucleotidyltransferase</keyword>
<keyword evidence="10" id="KW-1185">Reference proteome</keyword>
<dbReference type="GO" id="GO:0016779">
    <property type="term" value="F:nucleotidyltransferase activity"/>
    <property type="evidence" value="ECO:0007669"/>
    <property type="project" value="UniProtKB-KW"/>
</dbReference>
<evidence type="ECO:0000256" key="7">
    <source>
        <dbReference type="ARBA" id="ARBA00023150"/>
    </source>
</evidence>
<dbReference type="EMBL" id="VDUX01000003">
    <property type="protein sequence ID" value="TXL61546.1"/>
    <property type="molecule type" value="Genomic_DNA"/>
</dbReference>
<evidence type="ECO:0000313" key="9">
    <source>
        <dbReference type="EMBL" id="TXL61546.1"/>
    </source>
</evidence>
<dbReference type="InterPro" id="IPR013482">
    <property type="entry name" value="Molybde_CF_guanTrfase"/>
</dbReference>
<dbReference type="RefSeq" id="WP_147685916.1">
    <property type="nucleotide sequence ID" value="NZ_VDUX01000003.1"/>
</dbReference>
<keyword evidence="1" id="KW-0963">Cytoplasm</keyword>
<evidence type="ECO:0000256" key="6">
    <source>
        <dbReference type="ARBA" id="ARBA00023134"/>
    </source>
</evidence>
<dbReference type="Proteomes" id="UP000321571">
    <property type="component" value="Unassembled WGS sequence"/>
</dbReference>
<dbReference type="InterPro" id="IPR029044">
    <property type="entry name" value="Nucleotide-diphossugar_trans"/>
</dbReference>
<reference evidence="9 10" key="1">
    <citation type="submission" date="2019-06" db="EMBL/GenBank/DDBJ databases">
        <title>Aeromicrobium sp. nov., isolated from a maize field.</title>
        <authorList>
            <person name="Lin S.-Y."/>
            <person name="Tsai C.-F."/>
            <person name="Young C.-C."/>
        </authorList>
    </citation>
    <scope>NUCLEOTIDE SEQUENCE [LARGE SCALE GENOMIC DNA]</scope>
    <source>
        <strain evidence="9 10">CC-CFT486</strain>
    </source>
</reference>
<feature type="domain" description="MobA-like NTP transferase" evidence="8">
    <location>
        <begin position="11"/>
        <end position="143"/>
    </location>
</feature>
<dbReference type="Pfam" id="PF12804">
    <property type="entry name" value="NTP_transf_3"/>
    <property type="match status" value="1"/>
</dbReference>
<name>A0A5C8NKC1_9ACTN</name>
<dbReference type="AlphaFoldDB" id="A0A5C8NKC1"/>
<evidence type="ECO:0000256" key="2">
    <source>
        <dbReference type="ARBA" id="ARBA00022679"/>
    </source>
</evidence>
<comment type="caution">
    <text evidence="9">The sequence shown here is derived from an EMBL/GenBank/DDBJ whole genome shotgun (WGS) entry which is preliminary data.</text>
</comment>
<evidence type="ECO:0000256" key="5">
    <source>
        <dbReference type="ARBA" id="ARBA00022842"/>
    </source>
</evidence>
<proteinExistence type="predicted"/>
<dbReference type="CDD" id="cd02503">
    <property type="entry name" value="MobA"/>
    <property type="match status" value="1"/>
</dbReference>
<evidence type="ECO:0000256" key="3">
    <source>
        <dbReference type="ARBA" id="ARBA00022723"/>
    </source>
</evidence>
<evidence type="ECO:0000256" key="1">
    <source>
        <dbReference type="ARBA" id="ARBA00022490"/>
    </source>
</evidence>
<evidence type="ECO:0000313" key="10">
    <source>
        <dbReference type="Proteomes" id="UP000321571"/>
    </source>
</evidence>
<dbReference type="Gene3D" id="3.90.550.10">
    <property type="entry name" value="Spore Coat Polysaccharide Biosynthesis Protein SpsA, Chain A"/>
    <property type="match status" value="1"/>
</dbReference>
<dbReference type="GO" id="GO:0006777">
    <property type="term" value="P:Mo-molybdopterin cofactor biosynthetic process"/>
    <property type="evidence" value="ECO:0007669"/>
    <property type="project" value="UniProtKB-KW"/>
</dbReference>
<protein>
    <submittedName>
        <fullName evidence="9">Molybdenum cofactor guanylyltransferase</fullName>
    </submittedName>
</protein>